<dbReference type="SUPFAM" id="SSF52540">
    <property type="entry name" value="P-loop containing nucleoside triphosphate hydrolases"/>
    <property type="match status" value="2"/>
</dbReference>
<dbReference type="GO" id="GO:0036297">
    <property type="term" value="P:interstrand cross-link repair"/>
    <property type="evidence" value="ECO:0007669"/>
    <property type="project" value="TreeGrafter"/>
</dbReference>
<keyword evidence="1" id="KW-0547">Nucleotide-binding</keyword>
<dbReference type="Pfam" id="PF00271">
    <property type="entry name" value="Helicase_C"/>
    <property type="match status" value="1"/>
</dbReference>
<dbReference type="Pfam" id="PF00270">
    <property type="entry name" value="DEAD"/>
    <property type="match status" value="1"/>
</dbReference>
<keyword evidence="6" id="KW-1185">Reference proteome</keyword>
<dbReference type="PROSITE" id="PS51194">
    <property type="entry name" value="HELICASE_CTER"/>
    <property type="match status" value="1"/>
</dbReference>
<dbReference type="InterPro" id="IPR001650">
    <property type="entry name" value="Helicase_C-like"/>
</dbReference>
<dbReference type="EMBL" id="FYAJ01000002">
    <property type="protein sequence ID" value="SMY34948.1"/>
    <property type="molecule type" value="Genomic_DNA"/>
</dbReference>
<dbReference type="PANTHER" id="PTHR47957">
    <property type="entry name" value="ATP-DEPENDENT HELICASE HRQ1"/>
    <property type="match status" value="1"/>
</dbReference>
<dbReference type="GO" id="GO:0043138">
    <property type="term" value="F:3'-5' DNA helicase activity"/>
    <property type="evidence" value="ECO:0007669"/>
    <property type="project" value="TreeGrafter"/>
</dbReference>
<reference evidence="6" key="1">
    <citation type="submission" date="2017-06" db="EMBL/GenBank/DDBJ databases">
        <authorList>
            <person name="Rodrigo-Torres L."/>
            <person name="Arahal R.D."/>
            <person name="Lucena T."/>
        </authorList>
    </citation>
    <scope>NUCLEOTIDE SEQUENCE [LARGE SCALE GENOMIC DNA]</scope>
    <source>
        <strain evidence="6">CECT 9192</strain>
    </source>
</reference>
<evidence type="ECO:0000259" key="4">
    <source>
        <dbReference type="PROSITE" id="PS51194"/>
    </source>
</evidence>
<dbReference type="SMART" id="SM00487">
    <property type="entry name" value="DEXDc"/>
    <property type="match status" value="1"/>
</dbReference>
<name>A0A1Y6MGN3_9GAMM</name>
<dbReference type="PROSITE" id="PS51192">
    <property type="entry name" value="HELICASE_ATP_BIND_1"/>
    <property type="match status" value="1"/>
</dbReference>
<evidence type="ECO:0000256" key="1">
    <source>
        <dbReference type="ARBA" id="ARBA00022741"/>
    </source>
</evidence>
<dbReference type="Gene3D" id="3.40.50.300">
    <property type="entry name" value="P-loop containing nucleotide triphosphate hydrolases"/>
    <property type="match status" value="2"/>
</dbReference>
<dbReference type="InterPro" id="IPR027417">
    <property type="entry name" value="P-loop_NTPase"/>
</dbReference>
<protein>
    <submittedName>
        <fullName evidence="5">Putative ATP-dependent helicase Lhr</fullName>
    </submittedName>
</protein>
<dbReference type="InterPro" id="IPR018973">
    <property type="entry name" value="MZB"/>
</dbReference>
<keyword evidence="2" id="KW-0067">ATP-binding</keyword>
<dbReference type="SMART" id="SM00490">
    <property type="entry name" value="HELICc"/>
    <property type="match status" value="1"/>
</dbReference>
<keyword evidence="5" id="KW-0378">Hydrolase</keyword>
<sequence length="2115" mass="239908">MKQYFSTLKQQANSRAKESTLSVLGISNPALRNHLSEQMETDEKFVHGPVFEQMFSWEIDEVTIEDLSTPEHNNLLSPVLLDALDVTPHKDGCKKDSSCKCKYVLSREIKPYKHQLEAWRGLLDPCPQSQIITSGTGSGKTECFMVPVLEDLYRETQRTNSSLTGVRALFLYPLNALINSQKERLNAWTRHFNRDIRFCLYNGNTPNELKAQDRQRQKKQPQEVLSRKLMRENPAPILVTNGTMLEYMLVRQADAPIIQKSQGKLRWIVLDEAHTYIGSQAAELALQLRRVMQAFDVKPENIRFVATSATIAGAKAETQLKKYLAKLANVDVEQVAVIGGRRVVPNLPKVKLENLTITEIEAIEPEGEQPINRKQQQDPEVSECRYSALAGSPLAVKIRELLAGDNIGPVHYAELLDKLSCYDLREDELNRWLDICTGTKRTYKSEAFLKLRAHYFQRTLHGLWCCIDPNCSNKKQSKLNGAWPFGFVYSEHRQKCHCGAKVFELAFCNECNEPHLLAVDQNGQLQQWTGKINDEFSLLDEEEKEIDDVRSTHNSEKITVSNAQVVIGAKQSDEYLLTGFDIIGQEQFLDKSSIQLTKSICEKQQCCECGYSGRSQYSKALRRGLLGAPFYIANVVPTVLEYCPDIDVDKESKIGPNSVPGRGRRLITFTDSRQGTAKMSIRMQQEAERSRLRGLVFKELRRHVENKIAIDETLLDRVKDYLSMPIEKLQLMLPSIEQSMPEDAKALKEYIDIASNSVAVPLPQTISWSELTDVIKQDNDLKESMLKENKRLSPEIFDNSTGPLRLTKMLLTREFARRPKNRNSLETQGLVKIVYPALEEIDVIPELWAIYGLTLKDWRDYLKVCLDFFVRENFYITIDREWIRWIGMHFSPKTLLGPDASDADENRAKSWPIVRKDSKRQQRIITLLTVATGIDVTSKSGEDTINGWLISAWNALTRSKILQDLTADKQYSLNLSNVSFSLMNSAYICPITNKLLDTTFKGITPYIPFKGQLNDNLCEKVNLPAVWSFEGSDDFLLSLILTRKDIANSSEVKALREQNLWTDINDRTVEGGFYYASAEHSAQQSAERLKIYEDEFKAGRKNVLNCSTTMEMGVDIGGITAVVMNNVPPHPANYLQRAGRAGRSKESRAISYTLCKNNPHDTLVFNNPKWPFTTIIPAPHVEFSSEKLVQRHVNSYLMGRFLIEEIGLTSKEKFNLDLEWFNSKVNDEKSIAERYINWAKTCDKQLQSSLTILVKGTALRNSPLALICKHSALKIEEITKQWVKEYQYIENELMGTDPEGPYAYKLNSDKSRLCREYLLRDLATRAFLPGYGFPTDVVSLDTDNIVDFRRQFQFRKLNKLDREDNVSINRGLPSRNLAVAIREYAPGSEIVLDGRVHKSAGISLNWQKIHVDGAKDSQKFDLAWRCPNCGQTGYETDLETQSDSNNLVCTNIACGKVIPKNFDDKDSNIDDCRKKVIQPTGFVTDYYREPTNNISNNIYVPVQPSWVIASGTPTPLPIPALGYMVADSDGKVFHHSSGLAGKGYALCMACGRAESITVKGELPKALNLEKMHKPPRPSKFDKDEVGRHADCDGASKIMYPIHLGINSRTDVFELVIKNPKTGEYIPDNVQGRKIATTLAVVLRKCLVEQLGVSTNEVQYSVRPTIIGDGQHALALQLFDSVGGGAGFATKAPYFISEILNGLLEKLNCRRQCDAFCPECLLESDSKHDTEKLDRMLAIEWLGEDFKHYVSLATKHKNLIEDGKYCPQTIEAQLFDLLNEKVSVCLFILSSEIENWDTSLVLMKSKLHELLAKNITVSIVVPKVEFTEEIVTFLREIQKIGVQLRYGKECGAIIFQGLTSNGWLTLANLDIKATIPGDHWLTADDISIISYSEPEIETTPFELDSVEPIHLLGAMHIDIATELNGRLSNFGRSFVNLLESKDQRLAKLLKESTLKNISYSDRYLQSPASLLLLAEILKVLRGTSDCNIEVSTCFDEQNRNHFAVNHDWDDRYDYEEIFSAWLTHMVGKKVDVNIINDKREVPHRRAIRLYFSTGDVVEVTLDQGLGYWRLDLENGMHRFDFMRDTYDQIKRLIEVYKLANVSNSANWSTWVAVNAF</sequence>
<evidence type="ECO:0000256" key="2">
    <source>
        <dbReference type="ARBA" id="ARBA00022840"/>
    </source>
</evidence>
<evidence type="ECO:0000313" key="6">
    <source>
        <dbReference type="Proteomes" id="UP000195719"/>
    </source>
</evidence>
<accession>A0A1Y6MGN3</accession>
<evidence type="ECO:0000259" key="3">
    <source>
        <dbReference type="PROSITE" id="PS51192"/>
    </source>
</evidence>
<dbReference type="Proteomes" id="UP000195719">
    <property type="component" value="Unassembled WGS sequence"/>
</dbReference>
<dbReference type="GO" id="GO:0003676">
    <property type="term" value="F:nucleic acid binding"/>
    <property type="evidence" value="ECO:0007669"/>
    <property type="project" value="InterPro"/>
</dbReference>
<gene>
    <name evidence="5" type="ORF">PAND9192_01616</name>
</gene>
<dbReference type="InterPro" id="IPR011545">
    <property type="entry name" value="DEAD/DEAH_box_helicase_dom"/>
</dbReference>
<dbReference type="PANTHER" id="PTHR47957:SF3">
    <property type="entry name" value="ATP-DEPENDENT HELICASE HRQ1"/>
    <property type="match status" value="1"/>
</dbReference>
<dbReference type="InterPro" id="IPR014001">
    <property type="entry name" value="Helicase_ATP-bd"/>
</dbReference>
<keyword evidence="5" id="KW-0347">Helicase</keyword>
<proteinExistence type="predicted"/>
<feature type="domain" description="Helicase C-terminal" evidence="4">
    <location>
        <begin position="1031"/>
        <end position="1189"/>
    </location>
</feature>
<dbReference type="Pfam" id="PF09369">
    <property type="entry name" value="MZB"/>
    <property type="match status" value="1"/>
</dbReference>
<dbReference type="GO" id="GO:0006289">
    <property type="term" value="P:nucleotide-excision repair"/>
    <property type="evidence" value="ECO:0007669"/>
    <property type="project" value="TreeGrafter"/>
</dbReference>
<dbReference type="RefSeq" id="WP_087853319.1">
    <property type="nucleotide sequence ID" value="NZ_FYAJ01000002.1"/>
</dbReference>
<feature type="domain" description="Helicase ATP-binding" evidence="3">
    <location>
        <begin position="121"/>
        <end position="329"/>
    </location>
</feature>
<dbReference type="GO" id="GO:0005524">
    <property type="term" value="F:ATP binding"/>
    <property type="evidence" value="ECO:0007669"/>
    <property type="project" value="UniProtKB-KW"/>
</dbReference>
<evidence type="ECO:0000313" key="5">
    <source>
        <dbReference type="EMBL" id="SMY34948.1"/>
    </source>
</evidence>
<organism evidence="5 6">
    <name type="scientific">Photobacterium andalusiense</name>
    <dbReference type="NCBI Taxonomy" id="2204296"/>
    <lineage>
        <taxon>Bacteria</taxon>
        <taxon>Pseudomonadati</taxon>
        <taxon>Pseudomonadota</taxon>
        <taxon>Gammaproteobacteria</taxon>
        <taxon>Vibrionales</taxon>
        <taxon>Vibrionaceae</taxon>
        <taxon>Photobacterium</taxon>
    </lineage>
</organism>